<dbReference type="OrthoDB" id="9801123at2"/>
<reference evidence="5 6" key="1">
    <citation type="submission" date="2016-10" db="EMBL/GenBank/DDBJ databases">
        <authorList>
            <person name="de Groot N.N."/>
        </authorList>
    </citation>
    <scope>NUCLEOTIDE SEQUENCE [LARGE SCALE GENOMIC DNA]</scope>
    <source>
        <strain evidence="5 6">DSM 13760</strain>
    </source>
</reference>
<dbReference type="STRING" id="142588.SAMN04488559_102249"/>
<evidence type="ECO:0000256" key="2">
    <source>
        <dbReference type="ARBA" id="ARBA00023125"/>
    </source>
</evidence>
<name>A0A1H9QS05_9LACT</name>
<keyword evidence="6" id="KW-1185">Reference proteome</keyword>
<evidence type="ECO:0000256" key="3">
    <source>
        <dbReference type="ARBA" id="ARBA00023163"/>
    </source>
</evidence>
<dbReference type="Pfam" id="PF12833">
    <property type="entry name" value="HTH_18"/>
    <property type="match status" value="1"/>
</dbReference>
<evidence type="ECO:0000313" key="5">
    <source>
        <dbReference type="EMBL" id="SER63238.1"/>
    </source>
</evidence>
<dbReference type="PANTHER" id="PTHR47504:SF5">
    <property type="entry name" value="RIGHT ORIGIN-BINDING PROTEIN"/>
    <property type="match status" value="1"/>
</dbReference>
<evidence type="ECO:0000313" key="6">
    <source>
        <dbReference type="Proteomes" id="UP000198948"/>
    </source>
</evidence>
<dbReference type="Gene3D" id="3.20.80.10">
    <property type="entry name" value="Regulatory factor, effector binding domain"/>
    <property type="match status" value="1"/>
</dbReference>
<dbReference type="SUPFAM" id="SSF55136">
    <property type="entry name" value="Probable bacterial effector-binding domain"/>
    <property type="match status" value="1"/>
</dbReference>
<feature type="domain" description="HTH araC/xylS-type" evidence="4">
    <location>
        <begin position="8"/>
        <end position="105"/>
    </location>
</feature>
<dbReference type="InterPro" id="IPR011256">
    <property type="entry name" value="Reg_factor_effector_dom_sf"/>
</dbReference>
<keyword evidence="3" id="KW-0804">Transcription</keyword>
<evidence type="ECO:0000256" key="1">
    <source>
        <dbReference type="ARBA" id="ARBA00023015"/>
    </source>
</evidence>
<dbReference type="PANTHER" id="PTHR47504">
    <property type="entry name" value="RIGHT ORIGIN-BINDING PROTEIN"/>
    <property type="match status" value="1"/>
</dbReference>
<evidence type="ECO:0000259" key="4">
    <source>
        <dbReference type="PROSITE" id="PS01124"/>
    </source>
</evidence>
<dbReference type="GO" id="GO:0043565">
    <property type="term" value="F:sequence-specific DNA binding"/>
    <property type="evidence" value="ECO:0007669"/>
    <property type="project" value="InterPro"/>
</dbReference>
<dbReference type="SMART" id="SM00342">
    <property type="entry name" value="HTH_ARAC"/>
    <property type="match status" value="1"/>
</dbReference>
<dbReference type="RefSeq" id="WP_092650180.1">
    <property type="nucleotide sequence ID" value="NZ_FOHA01000002.1"/>
</dbReference>
<dbReference type="InterPro" id="IPR010499">
    <property type="entry name" value="AraC_E-bd"/>
</dbReference>
<keyword evidence="2" id="KW-0238">DNA-binding</keyword>
<dbReference type="GO" id="GO:0003700">
    <property type="term" value="F:DNA-binding transcription factor activity"/>
    <property type="evidence" value="ECO:0007669"/>
    <property type="project" value="InterPro"/>
</dbReference>
<organism evidence="5 6">
    <name type="scientific">Isobaculum melis</name>
    <dbReference type="NCBI Taxonomy" id="142588"/>
    <lineage>
        <taxon>Bacteria</taxon>
        <taxon>Bacillati</taxon>
        <taxon>Bacillota</taxon>
        <taxon>Bacilli</taxon>
        <taxon>Lactobacillales</taxon>
        <taxon>Carnobacteriaceae</taxon>
        <taxon>Isobaculum</taxon>
    </lineage>
</organism>
<dbReference type="InterPro" id="IPR018060">
    <property type="entry name" value="HTH_AraC"/>
</dbReference>
<dbReference type="EMBL" id="FOHA01000002">
    <property type="protein sequence ID" value="SER63238.1"/>
    <property type="molecule type" value="Genomic_DNA"/>
</dbReference>
<dbReference type="Pfam" id="PF14526">
    <property type="entry name" value="Cass2"/>
    <property type="match status" value="1"/>
</dbReference>
<keyword evidence="1" id="KW-0805">Transcription regulation</keyword>
<dbReference type="InterPro" id="IPR009057">
    <property type="entry name" value="Homeodomain-like_sf"/>
</dbReference>
<protein>
    <submittedName>
        <fullName evidence="5">Transcriptional regulator, AraC family</fullName>
    </submittedName>
</protein>
<dbReference type="AlphaFoldDB" id="A0A1H9QS05"/>
<dbReference type="PROSITE" id="PS00041">
    <property type="entry name" value="HTH_ARAC_FAMILY_1"/>
    <property type="match status" value="1"/>
</dbReference>
<gene>
    <name evidence="5" type="ORF">SAMN04488559_102249</name>
</gene>
<proteinExistence type="predicted"/>
<dbReference type="PROSITE" id="PS01124">
    <property type="entry name" value="HTH_ARAC_FAMILY_2"/>
    <property type="match status" value="1"/>
</dbReference>
<dbReference type="InterPro" id="IPR050959">
    <property type="entry name" value="MarA-like"/>
</dbReference>
<dbReference type="InterPro" id="IPR029441">
    <property type="entry name" value="Cass2"/>
</dbReference>
<accession>A0A1H9QS05</accession>
<dbReference type="SUPFAM" id="SSF46689">
    <property type="entry name" value="Homeodomain-like"/>
    <property type="match status" value="2"/>
</dbReference>
<dbReference type="Proteomes" id="UP000198948">
    <property type="component" value="Unassembled WGS sequence"/>
</dbReference>
<dbReference type="SMART" id="SM00871">
    <property type="entry name" value="AraC_E_bind"/>
    <property type="match status" value="1"/>
</dbReference>
<dbReference type="Gene3D" id="1.10.10.60">
    <property type="entry name" value="Homeodomain-like"/>
    <property type="match status" value="2"/>
</dbReference>
<dbReference type="InterPro" id="IPR018062">
    <property type="entry name" value="HTH_AraC-typ_CS"/>
</dbReference>
<sequence length="283" mass="32049">MEWIDRLEEAIDYIEQHLTEDMDQQKLAQLAGCSYYHFQRVFSYMVGIPLAEYIRKRKLSLAAVDLQQGEKVIDVGLKYGYESPTAFNRAFKQMHEMTPSSAQKEGTMMKSYPRIKFQITVKGAVEMDYRIETKAAFTIIGASIPLSKEIEQNFVEVPKFWQKVATEGTLAKIIPLMNQEPMGVLGVSTGFGQESEELNYYIAVASDKDAPAGLTSYKVPQMTWAIFPGEGSPQAIQELEKKIVTDWLPTSGYEYADGADIEVYLDNNPEHAKFEVWLPVKKA</sequence>